<evidence type="ECO:0008006" key="6">
    <source>
        <dbReference type="Google" id="ProtNLM"/>
    </source>
</evidence>
<evidence type="ECO:0000313" key="4">
    <source>
        <dbReference type="EMBL" id="KAJ8924864.1"/>
    </source>
</evidence>
<evidence type="ECO:0000313" key="5">
    <source>
        <dbReference type="Proteomes" id="UP001159042"/>
    </source>
</evidence>
<organism evidence="4 5">
    <name type="scientific">Exocentrus adspersus</name>
    <dbReference type="NCBI Taxonomy" id="1586481"/>
    <lineage>
        <taxon>Eukaryota</taxon>
        <taxon>Metazoa</taxon>
        <taxon>Ecdysozoa</taxon>
        <taxon>Arthropoda</taxon>
        <taxon>Hexapoda</taxon>
        <taxon>Insecta</taxon>
        <taxon>Pterygota</taxon>
        <taxon>Neoptera</taxon>
        <taxon>Endopterygota</taxon>
        <taxon>Coleoptera</taxon>
        <taxon>Polyphaga</taxon>
        <taxon>Cucujiformia</taxon>
        <taxon>Chrysomeloidea</taxon>
        <taxon>Cerambycidae</taxon>
        <taxon>Lamiinae</taxon>
        <taxon>Acanthocinini</taxon>
        <taxon>Exocentrus</taxon>
    </lineage>
</organism>
<evidence type="ECO:0000256" key="3">
    <source>
        <dbReference type="PROSITE-ProRule" id="PRU00023"/>
    </source>
</evidence>
<dbReference type="Gene3D" id="1.25.40.20">
    <property type="entry name" value="Ankyrin repeat-containing domain"/>
    <property type="match status" value="2"/>
</dbReference>
<keyword evidence="5" id="KW-1185">Reference proteome</keyword>
<feature type="repeat" description="ANK" evidence="3">
    <location>
        <begin position="70"/>
        <end position="102"/>
    </location>
</feature>
<dbReference type="Pfam" id="PF12796">
    <property type="entry name" value="Ank_2"/>
    <property type="match status" value="1"/>
</dbReference>
<feature type="repeat" description="ANK" evidence="3">
    <location>
        <begin position="103"/>
        <end position="135"/>
    </location>
</feature>
<dbReference type="EMBL" id="JANEYG010000002">
    <property type="protein sequence ID" value="KAJ8924864.1"/>
    <property type="molecule type" value="Genomic_DNA"/>
</dbReference>
<dbReference type="Pfam" id="PF00023">
    <property type="entry name" value="Ank"/>
    <property type="match status" value="1"/>
</dbReference>
<reference evidence="4 5" key="1">
    <citation type="journal article" date="2023" name="Insect Mol. Biol.">
        <title>Genome sequencing provides insights into the evolution of gene families encoding plant cell wall-degrading enzymes in longhorned beetles.</title>
        <authorList>
            <person name="Shin N.R."/>
            <person name="Okamura Y."/>
            <person name="Kirsch R."/>
            <person name="Pauchet Y."/>
        </authorList>
    </citation>
    <scope>NUCLEOTIDE SEQUENCE [LARGE SCALE GENOMIC DNA]</scope>
    <source>
        <strain evidence="4">EAD_L_NR</strain>
    </source>
</reference>
<dbReference type="SUPFAM" id="SSF48403">
    <property type="entry name" value="Ankyrin repeat"/>
    <property type="match status" value="1"/>
</dbReference>
<dbReference type="SMART" id="SM00248">
    <property type="entry name" value="ANK"/>
    <property type="match status" value="6"/>
</dbReference>
<keyword evidence="1" id="KW-0677">Repeat</keyword>
<evidence type="ECO:0000256" key="2">
    <source>
        <dbReference type="ARBA" id="ARBA00023043"/>
    </source>
</evidence>
<gene>
    <name evidence="4" type="ORF">NQ315_001019</name>
</gene>
<dbReference type="Pfam" id="PF13637">
    <property type="entry name" value="Ank_4"/>
    <property type="match status" value="1"/>
</dbReference>
<keyword evidence="2 3" id="KW-0040">ANK repeat</keyword>
<sequence length="295" mass="33758">TSDVEFQYFESIFQSNVNILDYCIDRGINTNIVDDDGLTGLHHAAIRGSVPMMTVLLASRRTEINKTDPQKLTALMYACMYRNWECVKYLLQKGANPNLVNDKLQTALHMACVQNSVRCAFELIHKGAKLNVRDAFDNSPLSIAVTNTASMTMSKYLLRKGASATSTKQFPLFLECVLNCTDPNRLRIIQLLLDNDVDIYCLHPISKRNCLHYVAITGYLPAALYLTRLGEANLDVGDLTNRTPQDIAWDHHNWEVYNYFMRRIKSRWARDIVERDILADVYNSVDSKRHVQFNK</sequence>
<feature type="non-terminal residue" evidence="4">
    <location>
        <position position="1"/>
    </location>
</feature>
<comment type="caution">
    <text evidence="4">The sequence shown here is derived from an EMBL/GenBank/DDBJ whole genome shotgun (WGS) entry which is preliminary data.</text>
</comment>
<dbReference type="Proteomes" id="UP001159042">
    <property type="component" value="Unassembled WGS sequence"/>
</dbReference>
<protein>
    <recommendedName>
        <fullName evidence="6">Ankyrin repeat protein</fullName>
    </recommendedName>
</protein>
<dbReference type="PANTHER" id="PTHR24198:SF165">
    <property type="entry name" value="ANKYRIN REPEAT-CONTAINING PROTEIN-RELATED"/>
    <property type="match status" value="1"/>
</dbReference>
<dbReference type="AlphaFoldDB" id="A0AAV8WE13"/>
<name>A0AAV8WE13_9CUCU</name>
<dbReference type="PROSITE" id="PS50088">
    <property type="entry name" value="ANK_REPEAT"/>
    <property type="match status" value="3"/>
</dbReference>
<evidence type="ECO:0000256" key="1">
    <source>
        <dbReference type="ARBA" id="ARBA00022737"/>
    </source>
</evidence>
<dbReference type="InterPro" id="IPR036770">
    <property type="entry name" value="Ankyrin_rpt-contain_sf"/>
</dbReference>
<accession>A0AAV8WE13</accession>
<proteinExistence type="predicted"/>
<feature type="repeat" description="ANK" evidence="3">
    <location>
        <begin position="36"/>
        <end position="69"/>
    </location>
</feature>
<dbReference type="PROSITE" id="PS50297">
    <property type="entry name" value="ANK_REP_REGION"/>
    <property type="match status" value="1"/>
</dbReference>
<dbReference type="PANTHER" id="PTHR24198">
    <property type="entry name" value="ANKYRIN REPEAT AND PROTEIN KINASE DOMAIN-CONTAINING PROTEIN"/>
    <property type="match status" value="1"/>
</dbReference>
<dbReference type="InterPro" id="IPR002110">
    <property type="entry name" value="Ankyrin_rpt"/>
</dbReference>